<dbReference type="Pfam" id="PF03050">
    <property type="entry name" value="DDE_Tnp_IS66"/>
    <property type="match status" value="1"/>
</dbReference>
<feature type="domain" description="Transposase IS66 central" evidence="1">
    <location>
        <begin position="5"/>
        <end position="44"/>
    </location>
</feature>
<organism evidence="2 3">
    <name type="scientific">Tectimicrobiota bacterium</name>
    <dbReference type="NCBI Taxonomy" id="2528274"/>
    <lineage>
        <taxon>Bacteria</taxon>
        <taxon>Pseudomonadati</taxon>
        <taxon>Nitrospinota/Tectimicrobiota group</taxon>
        <taxon>Candidatus Tectimicrobiota</taxon>
    </lineage>
</organism>
<accession>A0A938B4G4</accession>
<sequence>MDTCIAPSTEAVKEQLRASEVLHVDESGLRVAGKLYWLHVASTDT</sequence>
<name>A0A938B4G4_UNCTE</name>
<comment type="caution">
    <text evidence="2">The sequence shown here is derived from an EMBL/GenBank/DDBJ whole genome shotgun (WGS) entry which is preliminary data.</text>
</comment>
<proteinExistence type="predicted"/>
<dbReference type="Proteomes" id="UP000712673">
    <property type="component" value="Unassembled WGS sequence"/>
</dbReference>
<protein>
    <submittedName>
        <fullName evidence="2">Transposase</fullName>
    </submittedName>
</protein>
<reference evidence="2" key="1">
    <citation type="submission" date="2019-03" db="EMBL/GenBank/DDBJ databases">
        <title>Lake Tanganyika Metagenome-Assembled Genomes (MAGs).</title>
        <authorList>
            <person name="Tran P."/>
        </authorList>
    </citation>
    <scope>NUCLEOTIDE SEQUENCE</scope>
    <source>
        <strain evidence="2">K_DeepCast_65m_m2_066</strain>
    </source>
</reference>
<dbReference type="InterPro" id="IPR004291">
    <property type="entry name" value="Transposase_IS66_central"/>
</dbReference>
<evidence type="ECO:0000313" key="2">
    <source>
        <dbReference type="EMBL" id="MBM3226396.1"/>
    </source>
</evidence>
<dbReference type="EMBL" id="VGLS01000894">
    <property type="protein sequence ID" value="MBM3226396.1"/>
    <property type="molecule type" value="Genomic_DNA"/>
</dbReference>
<gene>
    <name evidence="2" type="ORF">FJZ47_21745</name>
</gene>
<evidence type="ECO:0000313" key="3">
    <source>
        <dbReference type="Proteomes" id="UP000712673"/>
    </source>
</evidence>
<dbReference type="AlphaFoldDB" id="A0A938B4G4"/>
<evidence type="ECO:0000259" key="1">
    <source>
        <dbReference type="Pfam" id="PF03050"/>
    </source>
</evidence>